<dbReference type="FunFam" id="3.40.50.720:FF:000084">
    <property type="entry name" value="Short-chain dehydrogenase reductase"/>
    <property type="match status" value="1"/>
</dbReference>
<dbReference type="InterPro" id="IPR036291">
    <property type="entry name" value="NAD(P)-bd_dom_sf"/>
</dbReference>
<reference evidence="5 6" key="1">
    <citation type="submission" date="2014-06" db="EMBL/GenBank/DDBJ databases">
        <title>Draft genome sequence of Paenibacillus sp. MSt1.</title>
        <authorList>
            <person name="Aw Y.K."/>
            <person name="Ong K.S."/>
            <person name="Gan H.M."/>
            <person name="Lee S.M."/>
        </authorList>
    </citation>
    <scope>NUCLEOTIDE SEQUENCE [LARGE SCALE GENOMIC DNA]</scope>
    <source>
        <strain evidence="5 6">MSt1</strain>
    </source>
</reference>
<evidence type="ECO:0000256" key="2">
    <source>
        <dbReference type="ARBA" id="ARBA00023002"/>
    </source>
</evidence>
<dbReference type="NCBIfam" id="NF005559">
    <property type="entry name" value="PRK07231.1"/>
    <property type="match status" value="1"/>
</dbReference>
<accession>A0A081NWI9</accession>
<organism evidence="5 6">
    <name type="scientific">Paenibacillus tyrfis</name>
    <dbReference type="NCBI Taxonomy" id="1501230"/>
    <lineage>
        <taxon>Bacteria</taxon>
        <taxon>Bacillati</taxon>
        <taxon>Bacillota</taxon>
        <taxon>Bacilli</taxon>
        <taxon>Bacillales</taxon>
        <taxon>Paenibacillaceae</taxon>
        <taxon>Paenibacillus</taxon>
    </lineage>
</organism>
<dbReference type="PROSITE" id="PS00061">
    <property type="entry name" value="ADH_SHORT"/>
    <property type="match status" value="1"/>
</dbReference>
<evidence type="ECO:0000259" key="4">
    <source>
        <dbReference type="SMART" id="SM00822"/>
    </source>
</evidence>
<dbReference type="Proteomes" id="UP000028123">
    <property type="component" value="Unassembled WGS sequence"/>
</dbReference>
<dbReference type="SMART" id="SM00822">
    <property type="entry name" value="PKS_KR"/>
    <property type="match status" value="1"/>
</dbReference>
<gene>
    <name evidence="5" type="ORF">ET33_20885</name>
</gene>
<dbReference type="InterPro" id="IPR057326">
    <property type="entry name" value="KR_dom"/>
</dbReference>
<evidence type="ECO:0000313" key="5">
    <source>
        <dbReference type="EMBL" id="KEQ22812.1"/>
    </source>
</evidence>
<dbReference type="GO" id="GO:0016491">
    <property type="term" value="F:oxidoreductase activity"/>
    <property type="evidence" value="ECO:0007669"/>
    <property type="project" value="UniProtKB-KW"/>
</dbReference>
<evidence type="ECO:0000313" key="6">
    <source>
        <dbReference type="Proteomes" id="UP000028123"/>
    </source>
</evidence>
<dbReference type="Gene3D" id="3.40.50.720">
    <property type="entry name" value="NAD(P)-binding Rossmann-like Domain"/>
    <property type="match status" value="1"/>
</dbReference>
<comment type="caution">
    <text evidence="5">The sequence shown here is derived from an EMBL/GenBank/DDBJ whole genome shotgun (WGS) entry which is preliminary data.</text>
</comment>
<comment type="similarity">
    <text evidence="1">Belongs to the short-chain dehydrogenases/reductases (SDR) family.</text>
</comment>
<dbReference type="GO" id="GO:0008206">
    <property type="term" value="P:bile acid metabolic process"/>
    <property type="evidence" value="ECO:0007669"/>
    <property type="project" value="UniProtKB-ARBA"/>
</dbReference>
<feature type="domain" description="Ketoreductase" evidence="4">
    <location>
        <begin position="13"/>
        <end position="183"/>
    </location>
</feature>
<dbReference type="Pfam" id="PF13561">
    <property type="entry name" value="adh_short_C2"/>
    <property type="match status" value="1"/>
</dbReference>
<proteinExistence type="inferred from homology"/>
<evidence type="ECO:0000256" key="1">
    <source>
        <dbReference type="ARBA" id="ARBA00006484"/>
    </source>
</evidence>
<sequence>MQTTEQLLALDGKVAAVTGGASGIGLATVRKLARHGASVVILDVNEKAGSQAADELRSEGLAVRFVGCNVTSAADCETAVETIRREYGRLDILFNNAGVIRRRTVVEMAEEEWDAVVDISLKGAFLLSKYAIPLMAEGDGGSIINTGSGWGLKGGDRAAAYCAAKAGIVNLTKAMAIDHGGQQIRVNCVCPGDTDTPLLRDEAKQLQREEQSFVQASALERPLKRIGTPDDIANAVLFLASGMSSWVTGSVLVVDGGGLA</sequence>
<protein>
    <submittedName>
        <fullName evidence="5">Short-chain dehydrogenase</fullName>
    </submittedName>
</protein>
<keyword evidence="6" id="KW-1185">Reference proteome</keyword>
<dbReference type="SUPFAM" id="SSF51735">
    <property type="entry name" value="NAD(P)-binding Rossmann-fold domains"/>
    <property type="match status" value="1"/>
</dbReference>
<dbReference type="eggNOG" id="COG1028">
    <property type="taxonomic scope" value="Bacteria"/>
</dbReference>
<dbReference type="AlphaFoldDB" id="A0A081NWI9"/>
<dbReference type="InterPro" id="IPR002347">
    <property type="entry name" value="SDR_fam"/>
</dbReference>
<evidence type="ECO:0000256" key="3">
    <source>
        <dbReference type="ARBA" id="ARBA00023027"/>
    </source>
</evidence>
<name>A0A081NWI9_9BACL</name>
<dbReference type="CDD" id="cd05233">
    <property type="entry name" value="SDR_c"/>
    <property type="match status" value="1"/>
</dbReference>
<dbReference type="PRINTS" id="PR00081">
    <property type="entry name" value="GDHRDH"/>
</dbReference>
<dbReference type="PANTHER" id="PTHR24321">
    <property type="entry name" value="DEHYDROGENASES, SHORT CHAIN"/>
    <property type="match status" value="1"/>
</dbReference>
<dbReference type="RefSeq" id="WP_036690074.1">
    <property type="nucleotide sequence ID" value="NZ_FYEP01000015.1"/>
</dbReference>
<keyword evidence="2" id="KW-0560">Oxidoreductase</keyword>
<keyword evidence="3" id="KW-0520">NAD</keyword>
<dbReference type="InterPro" id="IPR020904">
    <property type="entry name" value="Sc_DH/Rdtase_CS"/>
</dbReference>
<dbReference type="PANTHER" id="PTHR24321:SF8">
    <property type="entry name" value="ESTRADIOL 17-BETA-DEHYDROGENASE 8-RELATED"/>
    <property type="match status" value="1"/>
</dbReference>
<dbReference type="EMBL" id="JNVM01000031">
    <property type="protein sequence ID" value="KEQ22812.1"/>
    <property type="molecule type" value="Genomic_DNA"/>
</dbReference>
<dbReference type="PRINTS" id="PR00080">
    <property type="entry name" value="SDRFAMILY"/>
</dbReference>
<dbReference type="OrthoDB" id="9803333at2"/>